<evidence type="ECO:0000313" key="3">
    <source>
        <dbReference type="Proteomes" id="UP000004367"/>
    </source>
</evidence>
<dbReference type="AlphaFoldDB" id="H5UT01"/>
<name>H5UT01_9MICO</name>
<gene>
    <name evidence="2" type="ORF">MOPEL_083_00640</name>
</gene>
<feature type="transmembrane region" description="Helical" evidence="1">
    <location>
        <begin position="168"/>
        <end position="195"/>
    </location>
</feature>
<feature type="transmembrane region" description="Helical" evidence="1">
    <location>
        <begin position="297"/>
        <end position="320"/>
    </location>
</feature>
<dbReference type="EMBL" id="BAFE01000061">
    <property type="protein sequence ID" value="GAB48859.1"/>
    <property type="molecule type" value="Genomic_DNA"/>
</dbReference>
<dbReference type="RefSeq" id="WP_009482757.1">
    <property type="nucleotide sequence ID" value="NZ_BAFE01000061.1"/>
</dbReference>
<feature type="transmembrane region" description="Helical" evidence="1">
    <location>
        <begin position="42"/>
        <end position="63"/>
    </location>
</feature>
<feature type="transmembrane region" description="Helical" evidence="1">
    <location>
        <begin position="135"/>
        <end position="156"/>
    </location>
</feature>
<evidence type="ECO:0000256" key="1">
    <source>
        <dbReference type="SAM" id="Phobius"/>
    </source>
</evidence>
<organism evidence="2 3">
    <name type="scientific">Mobilicoccus pelagius NBRC 104925</name>
    <dbReference type="NCBI Taxonomy" id="1089455"/>
    <lineage>
        <taxon>Bacteria</taxon>
        <taxon>Bacillati</taxon>
        <taxon>Actinomycetota</taxon>
        <taxon>Actinomycetes</taxon>
        <taxon>Micrococcales</taxon>
        <taxon>Dermatophilaceae</taxon>
        <taxon>Mobilicoccus</taxon>
    </lineage>
</organism>
<evidence type="ECO:0000313" key="2">
    <source>
        <dbReference type="EMBL" id="GAB48859.1"/>
    </source>
</evidence>
<feature type="transmembrane region" description="Helical" evidence="1">
    <location>
        <begin position="326"/>
        <end position="345"/>
    </location>
</feature>
<dbReference type="Proteomes" id="UP000004367">
    <property type="component" value="Unassembled WGS sequence"/>
</dbReference>
<sequence>MASIVTPPPDPADPEDPVARLATGVVGGPRGRYAAPLPSGPYRLVLAGALSFGACVTLLLGFLQKSYCVRYGWGAPQVYHKACYSDLPSFAGSVGGGGLPYDAGSALAEPLGVGAVLRLLSVVVPAAGFERQQGMFVAWAITAALLLVATVVATVFTCRTRPVRAAHVAFAPVVATAALVSLDLVGVALTAVALWLWSRERLTPAGIVLGLAIVTRTYPLLVLVVLALLALRAGALRAWARTAGVAVVTAVLLLVAAAVVHGRGVLTPYQVWLGAEAQLGSPWYLGTLADRPVPLGVLTLLTMIGWLLAVGAGALLTLAAPVRPRIGEIVIVVLVLVLLTGKSLPPQSSLWLVPFVALAGLRWRDHLMWAATEVCYFVAVWLYLGGLDDVTAALPESWYAVFLVLRLGGLLWLGAAAARQAMRRPAHTALDLAVHRDDDDTAGPMTGRRDAVVVRYAH</sequence>
<dbReference type="OrthoDB" id="3348156at2"/>
<evidence type="ECO:0008006" key="4">
    <source>
        <dbReference type="Google" id="ProtNLM"/>
    </source>
</evidence>
<dbReference type="eggNOG" id="COG5650">
    <property type="taxonomic scope" value="Bacteria"/>
</dbReference>
<keyword evidence="1" id="KW-0472">Membrane</keyword>
<comment type="caution">
    <text evidence="2">The sequence shown here is derived from an EMBL/GenBank/DDBJ whole genome shotgun (WGS) entry which is preliminary data.</text>
</comment>
<accession>H5UT01</accession>
<keyword evidence="1" id="KW-1133">Transmembrane helix</keyword>
<reference evidence="2 3" key="1">
    <citation type="submission" date="2012-02" db="EMBL/GenBank/DDBJ databases">
        <title>Whole genome shotgun sequence of Mobilicoccus pelagius NBRC 104925.</title>
        <authorList>
            <person name="Yoshida Y."/>
            <person name="Hosoyama A."/>
            <person name="Tsuchikane K."/>
            <person name="Katsumata H."/>
            <person name="Yamazaki S."/>
            <person name="Fujita N."/>
        </authorList>
    </citation>
    <scope>NUCLEOTIDE SEQUENCE [LARGE SCALE GENOMIC DNA]</scope>
    <source>
        <strain evidence="2 3">NBRC 104925</strain>
    </source>
</reference>
<feature type="transmembrane region" description="Helical" evidence="1">
    <location>
        <begin position="398"/>
        <end position="418"/>
    </location>
</feature>
<feature type="transmembrane region" description="Helical" evidence="1">
    <location>
        <begin position="207"/>
        <end position="231"/>
    </location>
</feature>
<keyword evidence="3" id="KW-1185">Reference proteome</keyword>
<feature type="transmembrane region" description="Helical" evidence="1">
    <location>
        <begin position="366"/>
        <end position="386"/>
    </location>
</feature>
<dbReference type="STRING" id="1089455.MOPEL_083_00640"/>
<feature type="transmembrane region" description="Helical" evidence="1">
    <location>
        <begin position="238"/>
        <end position="260"/>
    </location>
</feature>
<protein>
    <recommendedName>
        <fullName evidence="4">DUF2029 domain-containing protein</fullName>
    </recommendedName>
</protein>
<proteinExistence type="predicted"/>
<keyword evidence="1" id="KW-0812">Transmembrane</keyword>